<keyword evidence="5" id="KW-0288">FMN</keyword>
<evidence type="ECO:0000256" key="6">
    <source>
        <dbReference type="ARBA" id="ARBA00023002"/>
    </source>
</evidence>
<keyword evidence="7 10" id="KW-0503">Monooxygenase</keyword>
<keyword evidence="4" id="KW-0285">Flavoprotein</keyword>
<dbReference type="EMBL" id="CP062006">
    <property type="protein sequence ID" value="QTC89101.1"/>
    <property type="molecule type" value="Genomic_DNA"/>
</dbReference>
<evidence type="ECO:0000256" key="7">
    <source>
        <dbReference type="ARBA" id="ARBA00023033"/>
    </source>
</evidence>
<evidence type="ECO:0000256" key="3">
    <source>
        <dbReference type="ARBA" id="ARBA00022575"/>
    </source>
</evidence>
<name>A0ABX7SRW4_9CAUL</name>
<gene>
    <name evidence="10" type="ORF">IFE19_07170</name>
</gene>
<comment type="cofactor">
    <cofactor evidence="1">
        <name>FMN</name>
        <dbReference type="ChEBI" id="CHEBI:58210"/>
    </cofactor>
</comment>
<dbReference type="InterPro" id="IPR013785">
    <property type="entry name" value="Aldolase_TIM"/>
</dbReference>
<keyword evidence="6" id="KW-0560">Oxidoreductase</keyword>
<evidence type="ECO:0000256" key="2">
    <source>
        <dbReference type="ARBA" id="ARBA00009881"/>
    </source>
</evidence>
<accession>A0ABX7SRW4</accession>
<evidence type="ECO:0000256" key="9">
    <source>
        <dbReference type="ARBA" id="ARBA00049401"/>
    </source>
</evidence>
<keyword evidence="3" id="KW-0216">Detoxification</keyword>
<dbReference type="Proteomes" id="UP000663942">
    <property type="component" value="Chromosome"/>
</dbReference>
<dbReference type="CDD" id="cd04730">
    <property type="entry name" value="NPD_like"/>
    <property type="match status" value="1"/>
</dbReference>
<protein>
    <recommendedName>
        <fullName evidence="8">Propionate 3-nitronate monooxygenase</fullName>
    </recommendedName>
</protein>
<dbReference type="SUPFAM" id="SSF51412">
    <property type="entry name" value="Inosine monophosphate dehydrogenase (IMPDH)"/>
    <property type="match status" value="1"/>
</dbReference>
<dbReference type="PANTHER" id="PTHR42747:SF3">
    <property type="entry name" value="NITRONATE MONOOXYGENASE-RELATED"/>
    <property type="match status" value="1"/>
</dbReference>
<evidence type="ECO:0000256" key="1">
    <source>
        <dbReference type="ARBA" id="ARBA00001917"/>
    </source>
</evidence>
<sequence length="355" mass="36906">MKTALTDRLGLDLPIVQAPMAGTSTPELAAAVSNAGALGSISIAAVDAVEGRRQIQALKALTTRPFNINVFCHAPTPPDPSRDRIWIDSLRPIFTGFGVAPPETLNEIYKSFLTDDAKMAVLLEERPAVVSFHFGLPQSDRIAALKAVDCILIASATTPDEGRQAQAAGIDMVVAQGVEAGGHRGVFDPADDPRFATLPLTRLLARELDVPVIAAGGIMDGAGIAAALALGAAGAQLGTAFVSCPESAANAAYRAALAGPRAERTRVSPVISGRPARGVENTFMQRADEALTAGYPYAYDLGKALNAAASLQGDDGYAPQWAGQAAPLSRALPAAELVSVLRREMREAIAGLPRP</sequence>
<reference evidence="10 11" key="1">
    <citation type="submission" date="2020-09" db="EMBL/GenBank/DDBJ databases">
        <title>Brevundimonas sp. LVF1 isolated from an oligotrophic pond in Goettingen, Germany.</title>
        <authorList>
            <person name="Friedrich I."/>
            <person name="Klassen A."/>
            <person name="Neubauer H."/>
            <person name="Schneider D."/>
            <person name="Hertel R."/>
            <person name="Daniel R."/>
        </authorList>
    </citation>
    <scope>NUCLEOTIDE SEQUENCE [LARGE SCALE GENOMIC DNA]</scope>
    <source>
        <strain evidence="10 11">LVF1</strain>
    </source>
</reference>
<dbReference type="Pfam" id="PF03060">
    <property type="entry name" value="NMO"/>
    <property type="match status" value="1"/>
</dbReference>
<comment type="catalytic activity">
    <reaction evidence="9">
        <text>3 propionate 3-nitronate + 3 O2 + H2O = 3 3-oxopropanoate + 2 nitrate + nitrite + H2O2 + 3 H(+)</text>
        <dbReference type="Rhea" id="RHEA:57332"/>
        <dbReference type="ChEBI" id="CHEBI:15377"/>
        <dbReference type="ChEBI" id="CHEBI:15378"/>
        <dbReference type="ChEBI" id="CHEBI:15379"/>
        <dbReference type="ChEBI" id="CHEBI:16240"/>
        <dbReference type="ChEBI" id="CHEBI:16301"/>
        <dbReference type="ChEBI" id="CHEBI:17632"/>
        <dbReference type="ChEBI" id="CHEBI:33190"/>
        <dbReference type="ChEBI" id="CHEBI:136067"/>
    </reaction>
</comment>
<dbReference type="RefSeq" id="WP_207826799.1">
    <property type="nucleotide sequence ID" value="NZ_CP062006.1"/>
</dbReference>
<evidence type="ECO:0000256" key="8">
    <source>
        <dbReference type="ARBA" id="ARBA00031155"/>
    </source>
</evidence>
<organism evidence="10 11">
    <name type="scientific">Brevundimonas pondensis</name>
    <dbReference type="NCBI Taxonomy" id="2774189"/>
    <lineage>
        <taxon>Bacteria</taxon>
        <taxon>Pseudomonadati</taxon>
        <taxon>Pseudomonadota</taxon>
        <taxon>Alphaproteobacteria</taxon>
        <taxon>Caulobacterales</taxon>
        <taxon>Caulobacteraceae</taxon>
        <taxon>Brevundimonas</taxon>
    </lineage>
</organism>
<comment type="similarity">
    <text evidence="2">Belongs to the nitronate monooxygenase family. NMO class I subfamily.</text>
</comment>
<dbReference type="Gene3D" id="3.20.20.70">
    <property type="entry name" value="Aldolase class I"/>
    <property type="match status" value="1"/>
</dbReference>
<evidence type="ECO:0000256" key="4">
    <source>
        <dbReference type="ARBA" id="ARBA00022630"/>
    </source>
</evidence>
<dbReference type="PANTHER" id="PTHR42747">
    <property type="entry name" value="NITRONATE MONOOXYGENASE-RELATED"/>
    <property type="match status" value="1"/>
</dbReference>
<dbReference type="GO" id="GO:0004497">
    <property type="term" value="F:monooxygenase activity"/>
    <property type="evidence" value="ECO:0007669"/>
    <property type="project" value="UniProtKB-KW"/>
</dbReference>
<proteinExistence type="inferred from homology"/>
<evidence type="ECO:0000256" key="5">
    <source>
        <dbReference type="ARBA" id="ARBA00022643"/>
    </source>
</evidence>
<evidence type="ECO:0000313" key="11">
    <source>
        <dbReference type="Proteomes" id="UP000663942"/>
    </source>
</evidence>
<evidence type="ECO:0000313" key="10">
    <source>
        <dbReference type="EMBL" id="QTC89101.1"/>
    </source>
</evidence>
<keyword evidence="11" id="KW-1185">Reference proteome</keyword>
<dbReference type="InterPro" id="IPR004136">
    <property type="entry name" value="NMO"/>
</dbReference>